<feature type="transmembrane region" description="Helical" evidence="1">
    <location>
        <begin position="117"/>
        <end position="136"/>
    </location>
</feature>
<keyword evidence="1" id="KW-1133">Transmembrane helix</keyword>
<feature type="transmembrane region" description="Helical" evidence="1">
    <location>
        <begin position="78"/>
        <end position="97"/>
    </location>
</feature>
<dbReference type="AlphaFoldDB" id="A0A1H3X6S5"/>
<dbReference type="Proteomes" id="UP000199288">
    <property type="component" value="Unassembled WGS sequence"/>
</dbReference>
<dbReference type="Pfam" id="PF11377">
    <property type="entry name" value="DUF3180"/>
    <property type="match status" value="1"/>
</dbReference>
<name>A0A1H3X6S5_9ACTO</name>
<dbReference type="InterPro" id="IPR021517">
    <property type="entry name" value="DUF3180"/>
</dbReference>
<evidence type="ECO:0000256" key="1">
    <source>
        <dbReference type="SAM" id="Phobius"/>
    </source>
</evidence>
<gene>
    <name evidence="2" type="ORF">SAMN02910418_00623</name>
</gene>
<protein>
    <recommendedName>
        <fullName evidence="4">DUF3180 domain-containing protein</fullName>
    </recommendedName>
</protein>
<accession>A0A1H3X6S5</accession>
<keyword evidence="1" id="KW-0472">Membrane</keyword>
<dbReference type="RefSeq" id="WP_176780681.1">
    <property type="nucleotide sequence ID" value="NZ_FNQV01000003.1"/>
</dbReference>
<organism evidence="2 3">
    <name type="scientific">Bowdeniella nasicola</name>
    <dbReference type="NCBI Taxonomy" id="208480"/>
    <lineage>
        <taxon>Bacteria</taxon>
        <taxon>Bacillati</taxon>
        <taxon>Actinomycetota</taxon>
        <taxon>Actinomycetes</taxon>
        <taxon>Actinomycetales</taxon>
        <taxon>Actinomycetaceae</taxon>
        <taxon>Bowdeniella</taxon>
    </lineage>
</organism>
<keyword evidence="1" id="KW-0812">Transmembrane</keyword>
<evidence type="ECO:0000313" key="3">
    <source>
        <dbReference type="Proteomes" id="UP000199288"/>
    </source>
</evidence>
<proteinExistence type="predicted"/>
<keyword evidence="3" id="KW-1185">Reference proteome</keyword>
<evidence type="ECO:0008006" key="4">
    <source>
        <dbReference type="Google" id="ProtNLM"/>
    </source>
</evidence>
<evidence type="ECO:0000313" key="2">
    <source>
        <dbReference type="EMBL" id="SDZ94940.1"/>
    </source>
</evidence>
<sequence>MTRTSIPRLVTIAIIVGLASQLVLVYLDDRRAHPVPVSAITTMLLLALAVMLWRLGLGVKKLIARQETRIDAIGAARVAMFAKACSLGGSGLAGYFGAQTFIGARNYSSPLYFEHTWIAATTLLACLALVTVALIVESWCEIPPDDQDPPTGVRSANPA</sequence>
<dbReference type="EMBL" id="FNQV01000003">
    <property type="protein sequence ID" value="SDZ94940.1"/>
    <property type="molecule type" value="Genomic_DNA"/>
</dbReference>
<reference evidence="3" key="1">
    <citation type="submission" date="2016-10" db="EMBL/GenBank/DDBJ databases">
        <authorList>
            <person name="Varghese N."/>
            <person name="Submissions S."/>
        </authorList>
    </citation>
    <scope>NUCLEOTIDE SEQUENCE [LARGE SCALE GENOMIC DNA]</scope>
    <source>
        <strain evidence="3">KPR-1</strain>
    </source>
</reference>
<feature type="transmembrane region" description="Helical" evidence="1">
    <location>
        <begin position="9"/>
        <end position="27"/>
    </location>
</feature>
<feature type="transmembrane region" description="Helical" evidence="1">
    <location>
        <begin position="39"/>
        <end position="57"/>
    </location>
</feature>